<dbReference type="Gene3D" id="3.40.50.10600">
    <property type="entry name" value="SpoIIaa-like domains"/>
    <property type="match status" value="1"/>
</dbReference>
<dbReference type="InterPro" id="IPR036513">
    <property type="entry name" value="STAS_dom_sf"/>
</dbReference>
<evidence type="ECO:0008006" key="3">
    <source>
        <dbReference type="Google" id="ProtNLM"/>
    </source>
</evidence>
<evidence type="ECO:0000313" key="1">
    <source>
        <dbReference type="EMBL" id="MDQ0315254.1"/>
    </source>
</evidence>
<dbReference type="EMBL" id="JAUSUL010000002">
    <property type="protein sequence ID" value="MDQ0315254.1"/>
    <property type="molecule type" value="Genomic_DNA"/>
</dbReference>
<name>A0AAE4ATS5_9HYPH</name>
<sequence length="132" mass="14161">MLHELSGSAGNVIGLQADGPLTVADYQTWVPELLRRAESDPSGRIRVLIEMAGFEGWDSVAAFWEEIKSDAVLIGKVERLAIVAHSLADRLIADAAGVVMPGRVKAFDEEEMPAAWAWLKATESDGTVPSSA</sequence>
<dbReference type="AlphaFoldDB" id="A0AAE4ATS5"/>
<dbReference type="InterPro" id="IPR038396">
    <property type="entry name" value="SpoIIAA-like_sf"/>
</dbReference>
<organism evidence="1 2">
    <name type="scientific">Amorphus orientalis</name>
    <dbReference type="NCBI Taxonomy" id="649198"/>
    <lineage>
        <taxon>Bacteria</taxon>
        <taxon>Pseudomonadati</taxon>
        <taxon>Pseudomonadota</taxon>
        <taxon>Alphaproteobacteria</taxon>
        <taxon>Hyphomicrobiales</taxon>
        <taxon>Amorphaceae</taxon>
        <taxon>Amorphus</taxon>
    </lineage>
</organism>
<proteinExistence type="predicted"/>
<dbReference type="InterPro" id="IPR021866">
    <property type="entry name" value="SpoIIAA-like"/>
</dbReference>
<dbReference type="SUPFAM" id="SSF52091">
    <property type="entry name" value="SpoIIaa-like"/>
    <property type="match status" value="1"/>
</dbReference>
<reference evidence="1" key="1">
    <citation type="submission" date="2023-07" db="EMBL/GenBank/DDBJ databases">
        <title>Genomic Encyclopedia of Type Strains, Phase IV (KMG-IV): sequencing the most valuable type-strain genomes for metagenomic binning, comparative biology and taxonomic classification.</title>
        <authorList>
            <person name="Goeker M."/>
        </authorList>
    </citation>
    <scope>NUCLEOTIDE SEQUENCE</scope>
    <source>
        <strain evidence="1">DSM 21202</strain>
    </source>
</reference>
<dbReference type="Proteomes" id="UP001229244">
    <property type="component" value="Unassembled WGS sequence"/>
</dbReference>
<comment type="caution">
    <text evidence="1">The sequence shown here is derived from an EMBL/GenBank/DDBJ whole genome shotgun (WGS) entry which is preliminary data.</text>
</comment>
<dbReference type="RefSeq" id="WP_306885091.1">
    <property type="nucleotide sequence ID" value="NZ_JAUSUL010000002.1"/>
</dbReference>
<keyword evidence="2" id="KW-1185">Reference proteome</keyword>
<dbReference type="Pfam" id="PF11964">
    <property type="entry name" value="SpoIIAA-like"/>
    <property type="match status" value="1"/>
</dbReference>
<protein>
    <recommendedName>
        <fullName evidence="3">STAS/SEC14 domain-containing protein</fullName>
    </recommendedName>
</protein>
<accession>A0AAE4ATS5</accession>
<evidence type="ECO:0000313" key="2">
    <source>
        <dbReference type="Proteomes" id="UP001229244"/>
    </source>
</evidence>
<gene>
    <name evidence="1" type="ORF">J2S73_001711</name>
</gene>